<evidence type="ECO:0000313" key="1">
    <source>
        <dbReference type="EMBL" id="KAK8718892.1"/>
    </source>
</evidence>
<comment type="caution">
    <text evidence="1">The sequence shown here is derived from an EMBL/GenBank/DDBJ whole genome shotgun (WGS) entry which is preliminary data.</text>
</comment>
<evidence type="ECO:0000313" key="2">
    <source>
        <dbReference type="Proteomes" id="UP001445076"/>
    </source>
</evidence>
<name>A0AAW0VPI4_CHEQU</name>
<dbReference type="Proteomes" id="UP001445076">
    <property type="component" value="Unassembled WGS sequence"/>
</dbReference>
<accession>A0AAW0VPI4</accession>
<gene>
    <name evidence="1" type="ORF">OTU49_014391</name>
</gene>
<protein>
    <submittedName>
        <fullName evidence="1">Uncharacterized protein</fullName>
    </submittedName>
</protein>
<reference evidence="1 2" key="1">
    <citation type="journal article" date="2024" name="BMC Genomics">
        <title>Genome assembly of redclaw crayfish (Cherax quadricarinatus) provides insights into its immune adaptation and hypoxia tolerance.</title>
        <authorList>
            <person name="Liu Z."/>
            <person name="Zheng J."/>
            <person name="Li H."/>
            <person name="Fang K."/>
            <person name="Wang S."/>
            <person name="He J."/>
            <person name="Zhou D."/>
            <person name="Weng S."/>
            <person name="Chi M."/>
            <person name="Gu Z."/>
            <person name="He J."/>
            <person name="Li F."/>
            <person name="Wang M."/>
        </authorList>
    </citation>
    <scope>NUCLEOTIDE SEQUENCE [LARGE SCALE GENOMIC DNA]</scope>
    <source>
        <strain evidence="1">ZL_2023a</strain>
    </source>
</reference>
<keyword evidence="2" id="KW-1185">Reference proteome</keyword>
<dbReference type="EMBL" id="JARKIK010003753">
    <property type="protein sequence ID" value="KAK8718892.1"/>
    <property type="molecule type" value="Genomic_DNA"/>
</dbReference>
<sequence>MLLLTLVRLVKNIHMLGWELTKGWNRNIIVCDDTDGTITVGVVDSVCHLFDAHTSTATYNVEKMEVTNIHTKNAHFGDYPETTSKNVLSIMKNTLKYMLLVPYKLKKYVQMNKRLNPALLNDVKDTLKYYVKVLETLS</sequence>
<dbReference type="AlphaFoldDB" id="A0AAW0VPI4"/>
<organism evidence="1 2">
    <name type="scientific">Cherax quadricarinatus</name>
    <name type="common">Australian red claw crayfish</name>
    <dbReference type="NCBI Taxonomy" id="27406"/>
    <lineage>
        <taxon>Eukaryota</taxon>
        <taxon>Metazoa</taxon>
        <taxon>Ecdysozoa</taxon>
        <taxon>Arthropoda</taxon>
        <taxon>Crustacea</taxon>
        <taxon>Multicrustacea</taxon>
        <taxon>Malacostraca</taxon>
        <taxon>Eumalacostraca</taxon>
        <taxon>Eucarida</taxon>
        <taxon>Decapoda</taxon>
        <taxon>Pleocyemata</taxon>
        <taxon>Astacidea</taxon>
        <taxon>Parastacoidea</taxon>
        <taxon>Parastacidae</taxon>
        <taxon>Cherax</taxon>
    </lineage>
</organism>
<proteinExistence type="predicted"/>